<comment type="caution">
    <text evidence="1">The sequence shown here is derived from an EMBL/GenBank/DDBJ whole genome shotgun (WGS) entry which is preliminary data.</text>
</comment>
<proteinExistence type="predicted"/>
<gene>
    <name evidence="1" type="ORF">JZ751_016109</name>
</gene>
<evidence type="ECO:0000313" key="1">
    <source>
        <dbReference type="EMBL" id="KAG9342672.1"/>
    </source>
</evidence>
<dbReference type="AlphaFoldDB" id="A0A8T2NZ31"/>
<name>A0A8T2NZ31_9TELE</name>
<evidence type="ECO:0000313" key="2">
    <source>
        <dbReference type="Proteomes" id="UP000824540"/>
    </source>
</evidence>
<dbReference type="Proteomes" id="UP000824540">
    <property type="component" value="Unassembled WGS sequence"/>
</dbReference>
<organism evidence="1 2">
    <name type="scientific">Albula glossodonta</name>
    <name type="common">roundjaw bonefish</name>
    <dbReference type="NCBI Taxonomy" id="121402"/>
    <lineage>
        <taxon>Eukaryota</taxon>
        <taxon>Metazoa</taxon>
        <taxon>Chordata</taxon>
        <taxon>Craniata</taxon>
        <taxon>Vertebrata</taxon>
        <taxon>Euteleostomi</taxon>
        <taxon>Actinopterygii</taxon>
        <taxon>Neopterygii</taxon>
        <taxon>Teleostei</taxon>
        <taxon>Albuliformes</taxon>
        <taxon>Albulidae</taxon>
        <taxon>Albula</taxon>
    </lineage>
</organism>
<dbReference type="EMBL" id="JAFBMS010000027">
    <property type="protein sequence ID" value="KAG9342672.1"/>
    <property type="molecule type" value="Genomic_DNA"/>
</dbReference>
<reference evidence="1" key="1">
    <citation type="thesis" date="2021" institute="BYU ScholarsArchive" country="Provo, UT, USA">
        <title>Applications of and Algorithms for Genome Assembly and Genomic Analyses with an Emphasis on Marine Teleosts.</title>
        <authorList>
            <person name="Pickett B.D."/>
        </authorList>
    </citation>
    <scope>NUCLEOTIDE SEQUENCE</scope>
    <source>
        <strain evidence="1">HI-2016</strain>
    </source>
</reference>
<keyword evidence="2" id="KW-1185">Reference proteome</keyword>
<sequence length="149" mass="16210">MLCYTVPWRTHRNSPFCDNRGSVSCIKRFLERKSRVGSRTEFGICWGKSRAARSGICEDVLVCEESCSSAGMALWLAIKQLFLSANVPALAKIVPIHQPLVTRGHTAASSLCLNQFCVLQLELAGNGTARIPGQTVGKNTSLEASAVER</sequence>
<accession>A0A8T2NZ31</accession>
<protein>
    <submittedName>
        <fullName evidence="1">Uncharacterized protein</fullName>
    </submittedName>
</protein>